<feature type="chain" id="PRO_5046746979" evidence="3">
    <location>
        <begin position="28"/>
        <end position="1466"/>
    </location>
</feature>
<dbReference type="Proteomes" id="UP001144612">
    <property type="component" value="Unassembled WGS sequence"/>
</dbReference>
<dbReference type="Pfam" id="PF13205">
    <property type="entry name" value="Big_5"/>
    <property type="match status" value="1"/>
</dbReference>
<dbReference type="InterPro" id="IPR032812">
    <property type="entry name" value="SbsA_Ig"/>
</dbReference>
<sequence length="1466" mass="164503">MKESYRKGAAALAVLATLMWIPNVSLGVTKDKDDDSKYEVRYSKIPVEERKSWKIKFNKELDSGSINSTNIIIEDEKGNSVSADISLDKDDKQKKTVLVKPYSSLKQGEKYHMIIKGDVKSKNGRKIRKPVKVYFNTKNVFAGLPCEEGLIIVGDIAYSIDYLAQNAKLRNEIINEEYYIYYCYSPTEQKIKDIFKDEELKSKDVNRRYDTMTYINENGDKAIYEWSYKNSEYELLTPGVDVNITANSNAKVVTVKVNKVRGVDDATYFKLSSSNDMKKIGETFVFTSANMSEKIYILNSNKNIVATGRLLVSFSNSGYKTLKIITDSNKGNTTGNINNNGYAAEDNDGYLFYNNTGDKNSLYKLDTNGMFNNAIAYDNAQYINVLDEWVYYSNYSDKGKLYRIKTDGTGKQKLADDMAAYTTVSGDWIYYSNHSDGGKLYKIRPNGKDRRQVNSALNHEVAYINVLGSWIYYTDKTDKHTPYVTNLEGSYVSKLSEQWADSIQVVGDWIYYTSSTGVLSKVKKDGSGEIIPIQGQTREFDKGFHLNVVGSWIYYSNYLDGGKLYRVRTDGSGEKLKLTNETVGYINIVADYIYYTSSGKLYRLPIDADGKIKGELVTKGSGDNKIIQMDDLKVTVPYYDVDMKLSDIENKYLPKKVPGIKDDNTMNQFSVTWDRDKVTVKNGIRVYTGDIIGYNRKVKLELEIPSEMLNETNTITIYNNPDKSNDIIEIKNIASNDRLSVPKKLIVGDIVNVYDSEDSTRSLSKATVVNDGKYNKAVLQRLDLDTFPDKNVWISVIRKDKSESRRTKVKLTTIPLIREVKDVDDIGLGKKISGKQYGVDGRDFKICDWESVSDLNSRDYDIFILPSRNKLDLSTKNTTNGIKNFDSISSGRSTWQGSRGQDNDSKQNQLKGGKYDIFVAGEYTTTGGEDARGKRPDVIGYVSSKPATIDVKEEVLPNQPSIKAQKVNSMGVITLDKAPAPGETVWLIPSDKVDRVVGYTEEDKASRPWPSFADGEATFLTGDGTSKIITTPRGDDPRNPSYQDKTYRLIAVNNVGASPISANMVTVDNQPPVIVDKERLVTILHPEDRLGIKVKENADLYIVRHEDDYGSKENLENAVKLKTGKVKKFVGGNYNYLDFSGLKAGKNNVVPNYRIVAVDEAGNIAEPIDLTIYVNIDNLNALVETADNHIRQHDLTETQQAQLEVTLRKAKDTLDDYENLTQRSIDMMTAELRKTLLQVGIVPPSSSVGEIVEAETNGLYLMDMDGKEVVDKENIIENLKLVSQGRFDRLVRIEWQTSDSSVINISGEVGKVNRMVDKDSVVTLTAKVTKEGVSKQKQFRVLVKGIKLKPYLRKADGADGKIFIDFNGSEEEERATKYKIVFVKKDENYKGITPEEANAKQGIDVNKTGAGLYSQEINIADATTKDVNGESLVVDQVYKVFILAEGKNIEGNDIYSLSDGKEVTIK</sequence>
<dbReference type="Gene3D" id="2.60.40.1220">
    <property type="match status" value="1"/>
</dbReference>
<gene>
    <name evidence="7" type="ORF">OW729_12195</name>
</gene>
<evidence type="ECO:0000256" key="1">
    <source>
        <dbReference type="ARBA" id="ARBA00022729"/>
    </source>
</evidence>
<dbReference type="PANTHER" id="PTHR32256:SF17">
    <property type="entry name" value="EGF-LIKE DOMAIN-CONTAINING PROTEIN"/>
    <property type="match status" value="1"/>
</dbReference>
<evidence type="ECO:0000256" key="3">
    <source>
        <dbReference type="SAM" id="SignalP"/>
    </source>
</evidence>
<feature type="domain" description="Prolow-density lipoprotein receptor-related protein 1-like beta-propeller" evidence="5">
    <location>
        <begin position="332"/>
        <end position="604"/>
    </location>
</feature>
<keyword evidence="1 3" id="KW-0732">Signal</keyword>
<dbReference type="InterPro" id="IPR014755">
    <property type="entry name" value="Cu-Rt/internalin_Ig-like"/>
</dbReference>
<organism evidence="7 8">
    <name type="scientific">Clostridium brassicae</name>
    <dbReference type="NCBI Taxonomy" id="2999072"/>
    <lineage>
        <taxon>Bacteria</taxon>
        <taxon>Bacillati</taxon>
        <taxon>Bacillota</taxon>
        <taxon>Clostridia</taxon>
        <taxon>Eubacteriales</taxon>
        <taxon>Clostridiaceae</taxon>
        <taxon>Clostridium</taxon>
    </lineage>
</organism>
<evidence type="ECO:0000313" key="8">
    <source>
        <dbReference type="Proteomes" id="UP001144612"/>
    </source>
</evidence>
<evidence type="ECO:0000259" key="4">
    <source>
        <dbReference type="Pfam" id="PF13205"/>
    </source>
</evidence>
<reference evidence="7" key="1">
    <citation type="submission" date="2022-12" db="EMBL/GenBank/DDBJ databases">
        <title>Clostridium sp. nov., isolated from industrial wastewater.</title>
        <authorList>
            <person name="Jiayan W."/>
        </authorList>
    </citation>
    <scope>NUCLEOTIDE SEQUENCE</scope>
    <source>
        <strain evidence="7">ZC22-4</strain>
    </source>
</reference>
<feature type="domain" description="Atrophied bacterial Ig" evidence="6">
    <location>
        <begin position="1271"/>
        <end position="1344"/>
    </location>
</feature>
<dbReference type="InterPro" id="IPR032485">
    <property type="entry name" value="LRP1-like_beta_prop"/>
</dbReference>
<name>A0ABT4DAM0_9CLOT</name>
<evidence type="ECO:0000313" key="7">
    <source>
        <dbReference type="EMBL" id="MCY6959369.1"/>
    </source>
</evidence>
<comment type="caution">
    <text evidence="7">The sequence shown here is derived from an EMBL/GenBank/DDBJ whole genome shotgun (WGS) entry which is preliminary data.</text>
</comment>
<feature type="domain" description="SbsA Ig-like" evidence="4">
    <location>
        <begin position="49"/>
        <end position="137"/>
    </location>
</feature>
<accession>A0ABT4DAM0</accession>
<dbReference type="InterPro" id="IPR053369">
    <property type="entry name" value="SrfA-induced_signal"/>
</dbReference>
<dbReference type="Gene3D" id="2.120.10.30">
    <property type="entry name" value="TolB, C-terminal domain"/>
    <property type="match status" value="1"/>
</dbReference>
<dbReference type="InterPro" id="IPR011042">
    <property type="entry name" value="6-blade_b-propeller_TolB-like"/>
</dbReference>
<keyword evidence="8" id="KW-1185">Reference proteome</keyword>
<dbReference type="Pfam" id="PF16472">
    <property type="entry name" value="DUF5050"/>
    <property type="match status" value="1"/>
</dbReference>
<evidence type="ECO:0000256" key="2">
    <source>
        <dbReference type="SAM" id="MobiDB-lite"/>
    </source>
</evidence>
<dbReference type="SUPFAM" id="SSF69304">
    <property type="entry name" value="Tricorn protease N-terminal domain"/>
    <property type="match status" value="1"/>
</dbReference>
<dbReference type="EMBL" id="JAPQFJ010000012">
    <property type="protein sequence ID" value="MCY6959369.1"/>
    <property type="molecule type" value="Genomic_DNA"/>
</dbReference>
<feature type="signal peptide" evidence="3">
    <location>
        <begin position="1"/>
        <end position="27"/>
    </location>
</feature>
<dbReference type="PANTHER" id="PTHR32256">
    <property type="match status" value="1"/>
</dbReference>
<protein>
    <submittedName>
        <fullName evidence="7">DUF5050 domain-containing protein</fullName>
    </submittedName>
</protein>
<feature type="region of interest" description="Disordered" evidence="2">
    <location>
        <begin position="1023"/>
        <end position="1042"/>
    </location>
</feature>
<dbReference type="Pfam" id="PF20578">
    <property type="entry name" value="aBig_2"/>
    <property type="match status" value="1"/>
</dbReference>
<dbReference type="InterPro" id="IPR046780">
    <property type="entry name" value="aBig_2"/>
</dbReference>
<evidence type="ECO:0000259" key="5">
    <source>
        <dbReference type="Pfam" id="PF16472"/>
    </source>
</evidence>
<dbReference type="RefSeq" id="WP_268061798.1">
    <property type="nucleotide sequence ID" value="NZ_JAPQFJ010000012.1"/>
</dbReference>
<proteinExistence type="predicted"/>
<evidence type="ECO:0000259" key="6">
    <source>
        <dbReference type="Pfam" id="PF20578"/>
    </source>
</evidence>
<feature type="region of interest" description="Disordered" evidence="2">
    <location>
        <begin position="884"/>
        <end position="909"/>
    </location>
</feature>